<dbReference type="Proteomes" id="UP001200034">
    <property type="component" value="Unassembled WGS sequence"/>
</dbReference>
<evidence type="ECO:0000256" key="3">
    <source>
        <dbReference type="ARBA" id="ARBA00004406"/>
    </source>
</evidence>
<dbReference type="GO" id="GO:0016705">
    <property type="term" value="F:oxidoreductase activity, acting on paired donors, with incorporation or reduction of molecular oxygen"/>
    <property type="evidence" value="ECO:0007669"/>
    <property type="project" value="InterPro"/>
</dbReference>
<protein>
    <recommendedName>
        <fullName evidence="18">Cytochrome P450 308a1</fullName>
    </recommendedName>
</protein>
<evidence type="ECO:0008006" key="18">
    <source>
        <dbReference type="Google" id="ProtNLM"/>
    </source>
</evidence>
<evidence type="ECO:0000256" key="15">
    <source>
        <dbReference type="SAM" id="SignalP"/>
    </source>
</evidence>
<dbReference type="Gene3D" id="1.10.630.10">
    <property type="entry name" value="Cytochrome P450"/>
    <property type="match status" value="1"/>
</dbReference>
<organism evidence="16 17">
    <name type="scientific">Drosophila rubida</name>
    <dbReference type="NCBI Taxonomy" id="30044"/>
    <lineage>
        <taxon>Eukaryota</taxon>
        <taxon>Metazoa</taxon>
        <taxon>Ecdysozoa</taxon>
        <taxon>Arthropoda</taxon>
        <taxon>Hexapoda</taxon>
        <taxon>Insecta</taxon>
        <taxon>Pterygota</taxon>
        <taxon>Neoptera</taxon>
        <taxon>Endopterygota</taxon>
        <taxon>Diptera</taxon>
        <taxon>Brachycera</taxon>
        <taxon>Muscomorpha</taxon>
        <taxon>Ephydroidea</taxon>
        <taxon>Drosophilidae</taxon>
        <taxon>Drosophila</taxon>
    </lineage>
</organism>
<evidence type="ECO:0000256" key="6">
    <source>
        <dbReference type="ARBA" id="ARBA00022723"/>
    </source>
</evidence>
<evidence type="ECO:0000256" key="12">
    <source>
        <dbReference type="ARBA" id="ARBA00023136"/>
    </source>
</evidence>
<dbReference type="GO" id="GO:0004497">
    <property type="term" value="F:monooxygenase activity"/>
    <property type="evidence" value="ECO:0007669"/>
    <property type="project" value="UniProtKB-KW"/>
</dbReference>
<evidence type="ECO:0000256" key="2">
    <source>
        <dbReference type="ARBA" id="ARBA00004174"/>
    </source>
</evidence>
<keyword evidence="5 13" id="KW-0349">Heme</keyword>
<keyword evidence="12" id="KW-0472">Membrane</keyword>
<proteinExistence type="inferred from homology"/>
<dbReference type="PANTHER" id="PTHR24292:SF104">
    <property type="entry name" value="CYTOCHROME P450 308A1-RELATED"/>
    <property type="match status" value="1"/>
</dbReference>
<evidence type="ECO:0000256" key="8">
    <source>
        <dbReference type="ARBA" id="ARBA00022848"/>
    </source>
</evidence>
<evidence type="ECO:0000256" key="11">
    <source>
        <dbReference type="ARBA" id="ARBA00023033"/>
    </source>
</evidence>
<dbReference type="GO" id="GO:0005506">
    <property type="term" value="F:iron ion binding"/>
    <property type="evidence" value="ECO:0007669"/>
    <property type="project" value="InterPro"/>
</dbReference>
<keyword evidence="8" id="KW-0492">Microsome</keyword>
<keyword evidence="6 13" id="KW-0479">Metal-binding</keyword>
<gene>
    <name evidence="16" type="ORF">KR093_007930</name>
</gene>
<comment type="caution">
    <text evidence="16">The sequence shown here is derived from an EMBL/GenBank/DDBJ whole genome shotgun (WGS) entry which is preliminary data.</text>
</comment>
<feature type="signal peptide" evidence="15">
    <location>
        <begin position="1"/>
        <end position="23"/>
    </location>
</feature>
<reference evidence="16" key="1">
    <citation type="journal article" date="2021" name="Mol. Ecol. Resour.">
        <title>Phylogenomic analyses of the genus Drosophila reveals genomic signals of climate adaptation.</title>
        <authorList>
            <person name="Li F."/>
            <person name="Rane R.V."/>
            <person name="Luria V."/>
            <person name="Xiong Z."/>
            <person name="Chen J."/>
            <person name="Li Z."/>
            <person name="Catullo R.A."/>
            <person name="Griffin P.C."/>
            <person name="Schiffer M."/>
            <person name="Pearce S."/>
            <person name="Lee S.F."/>
            <person name="McElroy K."/>
            <person name="Stocker A."/>
            <person name="Shirriffs J."/>
            <person name="Cockerell F."/>
            <person name="Coppin C."/>
            <person name="Sgro C.M."/>
            <person name="Karger A."/>
            <person name="Cain J.W."/>
            <person name="Weber J.A."/>
            <person name="Santpere G."/>
            <person name="Kirschner M.W."/>
            <person name="Hoffmann A.A."/>
            <person name="Oakeshott J.G."/>
            <person name="Zhang G."/>
        </authorList>
    </citation>
    <scope>NUCLEOTIDE SEQUENCE</scope>
    <source>
        <strain evidence="16">BGI-SZ-2011g</strain>
    </source>
</reference>
<dbReference type="CDD" id="cd11056">
    <property type="entry name" value="CYP6-like"/>
    <property type="match status" value="1"/>
</dbReference>
<evidence type="ECO:0000256" key="13">
    <source>
        <dbReference type="PIRSR" id="PIRSR602401-1"/>
    </source>
</evidence>
<dbReference type="PANTHER" id="PTHR24292">
    <property type="entry name" value="CYTOCHROME P450"/>
    <property type="match status" value="1"/>
</dbReference>
<evidence type="ECO:0000313" key="16">
    <source>
        <dbReference type="EMBL" id="KAH8385476.1"/>
    </source>
</evidence>
<dbReference type="PRINTS" id="PR00463">
    <property type="entry name" value="EP450I"/>
</dbReference>
<dbReference type="SUPFAM" id="SSF48264">
    <property type="entry name" value="Cytochrome P450"/>
    <property type="match status" value="1"/>
</dbReference>
<accession>A0AAD4PQS3</accession>
<keyword evidence="17" id="KW-1185">Reference proteome</keyword>
<keyword evidence="7" id="KW-0256">Endoplasmic reticulum</keyword>
<keyword evidence="15" id="KW-0732">Signal</keyword>
<dbReference type="AlphaFoldDB" id="A0AAD4PQS3"/>
<name>A0AAD4PQS3_9MUSC</name>
<evidence type="ECO:0000256" key="9">
    <source>
        <dbReference type="ARBA" id="ARBA00023002"/>
    </source>
</evidence>
<evidence type="ECO:0000256" key="5">
    <source>
        <dbReference type="ARBA" id="ARBA00022617"/>
    </source>
</evidence>
<keyword evidence="10 13" id="KW-0408">Iron</keyword>
<dbReference type="GO" id="GO:0005789">
    <property type="term" value="C:endoplasmic reticulum membrane"/>
    <property type="evidence" value="ECO:0007669"/>
    <property type="project" value="UniProtKB-SubCell"/>
</dbReference>
<keyword evidence="9 14" id="KW-0560">Oxidoreductase</keyword>
<comment type="similarity">
    <text evidence="4 14">Belongs to the cytochrome P450 family.</text>
</comment>
<dbReference type="Pfam" id="PF00067">
    <property type="entry name" value="p450"/>
    <property type="match status" value="1"/>
</dbReference>
<dbReference type="InterPro" id="IPR002401">
    <property type="entry name" value="Cyt_P450_E_grp-I"/>
</dbReference>
<dbReference type="GO" id="GO:0020037">
    <property type="term" value="F:heme binding"/>
    <property type="evidence" value="ECO:0007669"/>
    <property type="project" value="InterPro"/>
</dbReference>
<dbReference type="InterPro" id="IPR050476">
    <property type="entry name" value="Insect_CytP450_Detox"/>
</dbReference>
<dbReference type="InterPro" id="IPR036396">
    <property type="entry name" value="Cyt_P450_sf"/>
</dbReference>
<dbReference type="InterPro" id="IPR017972">
    <property type="entry name" value="Cyt_P450_CS"/>
</dbReference>
<keyword evidence="11 14" id="KW-0503">Monooxygenase</keyword>
<comment type="subcellular location">
    <subcellularLocation>
        <location evidence="3">Endoplasmic reticulum membrane</location>
        <topology evidence="3">Peripheral membrane protein</topology>
    </subcellularLocation>
    <subcellularLocation>
        <location evidence="2">Microsome membrane</location>
        <topology evidence="2">Peripheral membrane protein</topology>
    </subcellularLocation>
</comment>
<evidence type="ECO:0000313" key="17">
    <source>
        <dbReference type="Proteomes" id="UP001200034"/>
    </source>
</evidence>
<evidence type="ECO:0000256" key="7">
    <source>
        <dbReference type="ARBA" id="ARBA00022824"/>
    </source>
</evidence>
<dbReference type="EMBL" id="JAJJHW010000454">
    <property type="protein sequence ID" value="KAH8385476.1"/>
    <property type="molecule type" value="Genomic_DNA"/>
</dbReference>
<dbReference type="PROSITE" id="PS00086">
    <property type="entry name" value="CYTOCHROME_P450"/>
    <property type="match status" value="1"/>
</dbReference>
<evidence type="ECO:0000256" key="1">
    <source>
        <dbReference type="ARBA" id="ARBA00001971"/>
    </source>
</evidence>
<feature type="chain" id="PRO_5042294670" description="Cytochrome P450 308a1" evidence="15">
    <location>
        <begin position="24"/>
        <end position="490"/>
    </location>
</feature>
<dbReference type="PRINTS" id="PR00385">
    <property type="entry name" value="P450"/>
</dbReference>
<dbReference type="InterPro" id="IPR001128">
    <property type="entry name" value="Cyt_P450"/>
</dbReference>
<evidence type="ECO:0000256" key="10">
    <source>
        <dbReference type="ARBA" id="ARBA00023004"/>
    </source>
</evidence>
<sequence length="490" mass="54325">MWSLLSLLLSLVLLLLLLAAACGSHWRRRGVAGPQGLPLVGNMLHFVLGQRSYGAVYARLYNSHPLLRYVGIYRLFNEPALLLRDQALVRELLVGGHFADCAENAVHVAVEHDVLAAQNPFIACGEHWRKRRGELMPLFTPLRLRQTLPHIVAACQQLQQFVAQRSDLLACCEAKELATRYTLQVVASAVFGLDAQCLDPAASDASEWLQLLAPLFQGSAWSLAETIALLHSPRLVRLLDYRYVPVNIQRWLRGQVANRSRAGHTLLNWLQNKADSETIEGHATTLLLEGYETSAMLLAFALHELAANPSVQSRLHAELIAIAARHDSELLTTAALHALPYAEATLCETLRLHPAMPALLKRCTESFVLPPQQPHAAAGVRVPRGMVLVVPVQAIHLDPLLHAQPLQFRPERFMPPSQLGCRFLGFGAGPRMCPGMRFGLAQTKAALVTLLRDYRVELPDNCPPLEKSNVTFLTAPKSGVWLRFVRRQAK</sequence>
<evidence type="ECO:0000256" key="14">
    <source>
        <dbReference type="RuleBase" id="RU000461"/>
    </source>
</evidence>
<feature type="binding site" description="axial binding residue" evidence="13">
    <location>
        <position position="433"/>
    </location>
    <ligand>
        <name>heme</name>
        <dbReference type="ChEBI" id="CHEBI:30413"/>
    </ligand>
    <ligandPart>
        <name>Fe</name>
        <dbReference type="ChEBI" id="CHEBI:18248"/>
    </ligandPart>
</feature>
<comment type="cofactor">
    <cofactor evidence="1 13">
        <name>heme</name>
        <dbReference type="ChEBI" id="CHEBI:30413"/>
    </cofactor>
</comment>
<evidence type="ECO:0000256" key="4">
    <source>
        <dbReference type="ARBA" id="ARBA00010617"/>
    </source>
</evidence>